<accession>A0A229T6D2</accession>
<dbReference type="PANTHER" id="PTHR43252">
    <property type="entry name" value="TRANSCRIPTIONAL REGULATOR YQJI"/>
    <property type="match status" value="1"/>
</dbReference>
<dbReference type="InterPro" id="IPR005149">
    <property type="entry name" value="Tscrpt_reg_PadR_N"/>
</dbReference>
<reference evidence="4" key="1">
    <citation type="submission" date="2017-07" db="EMBL/GenBank/DDBJ databases">
        <title>Comparative genome mining reveals phylogenetic distribution patterns of secondary metabolites in Amycolatopsis.</title>
        <authorList>
            <person name="Adamek M."/>
            <person name="Alanjary M."/>
            <person name="Sales-Ortells H."/>
            <person name="Goodfellow M."/>
            <person name="Bull A.T."/>
            <person name="Kalinowski J."/>
            <person name="Ziemert N."/>
        </authorList>
    </citation>
    <scope>NUCLEOTIDE SEQUENCE [LARGE SCALE GENOMIC DNA]</scope>
    <source>
        <strain evidence="4">H5</strain>
    </source>
</reference>
<dbReference type="Gene3D" id="1.10.10.10">
    <property type="entry name" value="Winged helix-like DNA-binding domain superfamily/Winged helix DNA-binding domain"/>
    <property type="match status" value="1"/>
</dbReference>
<sequence>MASAKLTPLGIAVLELLHEKPMHPYEMAQLMRERYVDTRVNVKAGSLYHTVERLHRSGFIEVVDTLRDGRRPERTVYGMTQAGLDEFNQRGRELVGDIVKEYPAFLSGLAVIDELGKEVSLLELEHRVTRLRAGVAADQAVLDHLAGDGTPEIYWLDWRYQCDHRKFELAWTERLLEELKSGRIPFQDSDREPHLTLITKEDDDERKTS</sequence>
<protein>
    <submittedName>
        <fullName evidence="3">PadR family transcriptional regulator</fullName>
    </submittedName>
</protein>
<proteinExistence type="predicted"/>
<evidence type="ECO:0000259" key="2">
    <source>
        <dbReference type="Pfam" id="PF03551"/>
    </source>
</evidence>
<feature type="domain" description="Transcription regulator PadR N-terminal" evidence="2">
    <location>
        <begin position="13"/>
        <end position="88"/>
    </location>
</feature>
<evidence type="ECO:0000256" key="1">
    <source>
        <dbReference type="SAM" id="MobiDB-lite"/>
    </source>
</evidence>
<feature type="region of interest" description="Disordered" evidence="1">
    <location>
        <begin position="187"/>
        <end position="209"/>
    </location>
</feature>
<evidence type="ECO:0000313" key="4">
    <source>
        <dbReference type="Proteomes" id="UP000215199"/>
    </source>
</evidence>
<dbReference type="EMBL" id="NMUL01000016">
    <property type="protein sequence ID" value="OXM66787.1"/>
    <property type="molecule type" value="Genomic_DNA"/>
</dbReference>
<comment type="caution">
    <text evidence="3">The sequence shown here is derived from an EMBL/GenBank/DDBJ whole genome shotgun (WGS) entry which is preliminary data.</text>
</comment>
<evidence type="ECO:0000313" key="3">
    <source>
        <dbReference type="EMBL" id="OXM66787.1"/>
    </source>
</evidence>
<dbReference type="Pfam" id="PF03551">
    <property type="entry name" value="PadR"/>
    <property type="match status" value="1"/>
</dbReference>
<dbReference type="AlphaFoldDB" id="A0A229T6D2"/>
<organism evidence="3 4">
    <name type="scientific">Amycolatopsis vastitatis</name>
    <dbReference type="NCBI Taxonomy" id="1905142"/>
    <lineage>
        <taxon>Bacteria</taxon>
        <taxon>Bacillati</taxon>
        <taxon>Actinomycetota</taxon>
        <taxon>Actinomycetes</taxon>
        <taxon>Pseudonocardiales</taxon>
        <taxon>Pseudonocardiaceae</taxon>
        <taxon>Amycolatopsis</taxon>
    </lineage>
</organism>
<dbReference type="InterPro" id="IPR036388">
    <property type="entry name" value="WH-like_DNA-bd_sf"/>
</dbReference>
<dbReference type="OrthoDB" id="8443918at2"/>
<gene>
    <name evidence="3" type="ORF">CF165_18560</name>
</gene>
<name>A0A229T6D2_9PSEU</name>
<dbReference type="PANTHER" id="PTHR43252:SF7">
    <property type="entry name" value="TRANSCRIPTIONAL REGULATOR YQJI"/>
    <property type="match status" value="1"/>
</dbReference>
<keyword evidence="4" id="KW-1185">Reference proteome</keyword>
<dbReference type="Proteomes" id="UP000215199">
    <property type="component" value="Unassembled WGS sequence"/>
</dbReference>
<dbReference type="RefSeq" id="WP_093948794.1">
    <property type="nucleotide sequence ID" value="NZ_NMUL01000016.1"/>
</dbReference>
<dbReference type="InterPro" id="IPR036390">
    <property type="entry name" value="WH_DNA-bd_sf"/>
</dbReference>
<dbReference type="SUPFAM" id="SSF46785">
    <property type="entry name" value="Winged helix' DNA-binding domain"/>
    <property type="match status" value="1"/>
</dbReference>